<dbReference type="SUPFAM" id="SSF54862">
    <property type="entry name" value="4Fe-4S ferredoxins"/>
    <property type="match status" value="1"/>
</dbReference>
<evidence type="ECO:0000256" key="2">
    <source>
        <dbReference type="ARBA" id="ARBA00022723"/>
    </source>
</evidence>
<dbReference type="PROSITE" id="PS51318">
    <property type="entry name" value="TAT"/>
    <property type="match status" value="1"/>
</dbReference>
<evidence type="ECO:0000256" key="6">
    <source>
        <dbReference type="SAM" id="Phobius"/>
    </source>
</evidence>
<sequence length="264" mass="28611">MTQDTPQAQPQKPAKKRLTRRELERRRMLVRSGAAGVAAVAAGLVGWYPVAAEVHDRLRPPGAIPEDEFLAACIKCGQCVQVCPVEAIKLADGDEGYGLGVPYIDARGQACDFSCDAVQCVLACPTGALSHDISTKEEVSIGFARLADPAACLAMQGLGFEGHARGQDFEGLLRYREIDRWTPIKVADHPYDLELCDLCVRECPIEDAIYLEPLSDAPDEKRHQPIVTDKCVGCGTCEMMCPTEPAAIVIDTELSLERQKGAVS</sequence>
<gene>
    <name evidence="8" type="ORF">K3X48_14180</name>
</gene>
<keyword evidence="4" id="KW-0411">Iron-sulfur</keyword>
<dbReference type="PROSITE" id="PS00198">
    <property type="entry name" value="4FE4S_FER_1"/>
    <property type="match status" value="2"/>
</dbReference>
<feature type="domain" description="4Fe-4S ferredoxin-type" evidence="7">
    <location>
        <begin position="62"/>
        <end position="93"/>
    </location>
</feature>
<keyword evidence="6" id="KW-1133">Transmembrane helix</keyword>
<reference evidence="8" key="1">
    <citation type="submission" date="2021-08" db="EMBL/GenBank/DDBJ databases">
        <authorList>
            <person name="Nwanade C."/>
            <person name="Wang M."/>
            <person name="Masoudi A."/>
            <person name="Yu Z."/>
            <person name="Liu J."/>
        </authorList>
    </citation>
    <scope>NUCLEOTIDE SEQUENCE</scope>
    <source>
        <strain evidence="8">S056</strain>
    </source>
</reference>
<evidence type="ECO:0000259" key="7">
    <source>
        <dbReference type="PROSITE" id="PS51379"/>
    </source>
</evidence>
<dbReference type="Proteomes" id="UP001057991">
    <property type="component" value="Chromosome"/>
</dbReference>
<evidence type="ECO:0000256" key="3">
    <source>
        <dbReference type="ARBA" id="ARBA00023004"/>
    </source>
</evidence>
<name>A0A9Q9LZB1_9RHOB</name>
<keyword evidence="6" id="KW-0812">Transmembrane</keyword>
<keyword evidence="6" id="KW-0472">Membrane</keyword>
<dbReference type="PROSITE" id="PS51379">
    <property type="entry name" value="4FE4S_FER_2"/>
    <property type="match status" value="3"/>
</dbReference>
<dbReference type="GO" id="GO:0046872">
    <property type="term" value="F:metal ion binding"/>
    <property type="evidence" value="ECO:0007669"/>
    <property type="project" value="UniProtKB-KW"/>
</dbReference>
<feature type="region of interest" description="Disordered" evidence="5">
    <location>
        <begin position="1"/>
        <end position="20"/>
    </location>
</feature>
<dbReference type="AlphaFoldDB" id="A0A9Q9LZB1"/>
<evidence type="ECO:0000256" key="5">
    <source>
        <dbReference type="SAM" id="MobiDB-lite"/>
    </source>
</evidence>
<evidence type="ECO:0000313" key="8">
    <source>
        <dbReference type="EMBL" id="UWP95298.1"/>
    </source>
</evidence>
<dbReference type="PANTHER" id="PTHR24960">
    <property type="entry name" value="PHOTOSYSTEM I IRON-SULFUR CENTER-RELATED"/>
    <property type="match status" value="1"/>
</dbReference>
<dbReference type="GO" id="GO:0051539">
    <property type="term" value="F:4 iron, 4 sulfur cluster binding"/>
    <property type="evidence" value="ECO:0007669"/>
    <property type="project" value="UniProtKB-KW"/>
</dbReference>
<organism evidence="8 9">
    <name type="scientific">Aliiroseovarius crassostreae</name>
    <dbReference type="NCBI Taxonomy" id="154981"/>
    <lineage>
        <taxon>Bacteria</taxon>
        <taxon>Pseudomonadati</taxon>
        <taxon>Pseudomonadota</taxon>
        <taxon>Alphaproteobacteria</taxon>
        <taxon>Rhodobacterales</taxon>
        <taxon>Paracoccaceae</taxon>
        <taxon>Aliiroseovarius</taxon>
    </lineage>
</organism>
<proteinExistence type="predicted"/>
<dbReference type="CDD" id="cd16373">
    <property type="entry name" value="DMSOR_beta_like"/>
    <property type="match status" value="1"/>
</dbReference>
<dbReference type="PANTHER" id="PTHR24960:SF79">
    <property type="entry name" value="PHOTOSYSTEM I IRON-SULFUR CENTER"/>
    <property type="match status" value="1"/>
</dbReference>
<dbReference type="EMBL" id="CP080776">
    <property type="protein sequence ID" value="UWP95298.1"/>
    <property type="molecule type" value="Genomic_DNA"/>
</dbReference>
<dbReference type="Gene3D" id="3.30.70.20">
    <property type="match status" value="2"/>
</dbReference>
<keyword evidence="1" id="KW-0004">4Fe-4S</keyword>
<protein>
    <submittedName>
        <fullName evidence="8">4Fe-4S dicluster domain-containing protein</fullName>
    </submittedName>
</protein>
<feature type="transmembrane region" description="Helical" evidence="6">
    <location>
        <begin position="28"/>
        <end position="50"/>
    </location>
</feature>
<dbReference type="RefSeq" id="WP_259785445.1">
    <property type="nucleotide sequence ID" value="NZ_CP080772.1"/>
</dbReference>
<evidence type="ECO:0000256" key="1">
    <source>
        <dbReference type="ARBA" id="ARBA00022485"/>
    </source>
</evidence>
<dbReference type="InterPro" id="IPR050157">
    <property type="entry name" value="PSI_iron-sulfur_center"/>
</dbReference>
<accession>A0A9Q9LZB1</accession>
<dbReference type="Pfam" id="PF12838">
    <property type="entry name" value="Fer4_7"/>
    <property type="match status" value="2"/>
</dbReference>
<evidence type="ECO:0000313" key="9">
    <source>
        <dbReference type="Proteomes" id="UP001057991"/>
    </source>
</evidence>
<dbReference type="InterPro" id="IPR017900">
    <property type="entry name" value="4Fe4S_Fe_S_CS"/>
</dbReference>
<dbReference type="GeneID" id="75104497"/>
<keyword evidence="2" id="KW-0479">Metal-binding</keyword>
<dbReference type="InterPro" id="IPR017896">
    <property type="entry name" value="4Fe4S_Fe-S-bd"/>
</dbReference>
<evidence type="ECO:0000256" key="4">
    <source>
        <dbReference type="ARBA" id="ARBA00023014"/>
    </source>
</evidence>
<feature type="domain" description="4Fe-4S ferredoxin-type" evidence="7">
    <location>
        <begin position="100"/>
        <end position="134"/>
    </location>
</feature>
<keyword evidence="3" id="KW-0408">Iron</keyword>
<feature type="domain" description="4Fe-4S ferredoxin-type" evidence="7">
    <location>
        <begin position="222"/>
        <end position="253"/>
    </location>
</feature>
<feature type="compositionally biased region" description="Polar residues" evidence="5">
    <location>
        <begin position="1"/>
        <end position="10"/>
    </location>
</feature>
<dbReference type="InterPro" id="IPR006311">
    <property type="entry name" value="TAT_signal"/>
</dbReference>